<gene>
    <name evidence="1" type="ORF">CUN59_16790</name>
</gene>
<feature type="non-terminal residue" evidence="1">
    <location>
        <position position="585"/>
    </location>
</feature>
<proteinExistence type="predicted"/>
<keyword evidence="2" id="KW-1185">Reference proteome</keyword>
<dbReference type="Proteomes" id="UP000239589">
    <property type="component" value="Unassembled WGS sequence"/>
</dbReference>
<dbReference type="AlphaFoldDB" id="A0A2S6CR85"/>
<accession>A0A2S6CR85</accession>
<name>A0A2S6CR85_9CYAN</name>
<evidence type="ECO:0000313" key="1">
    <source>
        <dbReference type="EMBL" id="PPJ62219.1"/>
    </source>
</evidence>
<organism evidence="1 2">
    <name type="scientific">Cuspidothrix issatschenkoi CHARLIE-1</name>
    <dbReference type="NCBI Taxonomy" id="2052836"/>
    <lineage>
        <taxon>Bacteria</taxon>
        <taxon>Bacillati</taxon>
        <taxon>Cyanobacteriota</taxon>
        <taxon>Cyanophyceae</taxon>
        <taxon>Nostocales</taxon>
        <taxon>Aphanizomenonaceae</taxon>
        <taxon>Cuspidothrix</taxon>
    </lineage>
</organism>
<comment type="caution">
    <text evidence="1">The sequence shown here is derived from an EMBL/GenBank/DDBJ whole genome shotgun (WGS) entry which is preliminary data.</text>
</comment>
<protein>
    <submittedName>
        <fullName evidence="1">Uncharacterized protein</fullName>
    </submittedName>
</protein>
<sequence length="585" mass="66980">MTEIITNQNNILKIYLSALAAKVIDDQVNSQLLATLADQSHSLEIARSFGDSKLVRQLNIKRNVSNDQLPTLNFQANNIVTWENQELGKIQTLYKKPLPGELQAKLAIESAIDRFLEYLQKVHYIVVLDESDSHVIVFVPKRQELISCNLLWNKFLEEVAFSKNGFSKHQLRDLTQTFILLLNSVTLAGRGFSTLEVPIICKEQADILAACYLAVIYKVQKRQTDRQRKIDELQNKSTTDKQLQALQEMQDKEAKKYSEYFQKSFGSLLSEQESIWQELEDIENQLKTAGLTKVQINKLNKQKEKLLSQLIFTQESVQQKLSLLQSSNGNPFEFIQLNRKNYPERFQDIIDIYKRFNDTATDQINSTRGDIFTQCILEMYRLLEKQPPYDPKPEPLLSENPIKMEVRSPGDDGKEFCYSCGVKLDPKTAKWKVARFMFERPSQRRQSSSSEDRPYICASCSTLAFASPLKVTDESIILKLKNVNQNHESVNFQLKQYIRMLTTKELNLGSGQYLLLSSDKTASGDIGSDKLGQVQYALAKVASIFPTEVLTDFEFYLIPQGSQEIKLANRHLVLIKGIPSIYRGK</sequence>
<evidence type="ECO:0000313" key="2">
    <source>
        <dbReference type="Proteomes" id="UP000239589"/>
    </source>
</evidence>
<dbReference type="OrthoDB" id="583709at2"/>
<dbReference type="RefSeq" id="WP_104388917.1">
    <property type="nucleotide sequence ID" value="NZ_PGEM01000134.1"/>
</dbReference>
<dbReference type="EMBL" id="PGEM01000134">
    <property type="protein sequence ID" value="PPJ62219.1"/>
    <property type="molecule type" value="Genomic_DNA"/>
</dbReference>
<reference evidence="1 2" key="1">
    <citation type="submission" date="2018-02" db="EMBL/GenBank/DDBJ databases">
        <title>Discovery of a pederin family compound in a non-symbiotic bloom-forming cyanobacterium.</title>
        <authorList>
            <person name="Kust A."/>
            <person name="Mares J."/>
            <person name="Jokela J."/>
            <person name="Urajova P."/>
            <person name="Hajek J."/>
            <person name="Saurav K."/>
            <person name="Voracova K."/>
            <person name="Fewer D.P."/>
            <person name="Haapaniemi E."/>
            <person name="Permi P."/>
            <person name="Rehakova K."/>
            <person name="Sivonen K."/>
            <person name="Hrouzek P."/>
        </authorList>
    </citation>
    <scope>NUCLEOTIDE SEQUENCE [LARGE SCALE GENOMIC DNA]</scope>
    <source>
        <strain evidence="1 2">CHARLIE-1</strain>
    </source>
</reference>